<keyword evidence="11 13" id="KW-0739">Sodium transport</keyword>
<accession>A0A914X1Z0</accession>
<keyword evidence="16" id="KW-1185">Reference proteome</keyword>
<evidence type="ECO:0000313" key="16">
    <source>
        <dbReference type="Proteomes" id="UP000887566"/>
    </source>
</evidence>
<dbReference type="Gene3D" id="2.60.470.10">
    <property type="entry name" value="Acid-sensing ion channels like domains"/>
    <property type="match status" value="1"/>
</dbReference>
<feature type="transmembrane region" description="Helical" evidence="15">
    <location>
        <begin position="49"/>
        <end position="70"/>
    </location>
</feature>
<evidence type="ECO:0000256" key="5">
    <source>
        <dbReference type="ARBA" id="ARBA00022692"/>
    </source>
</evidence>
<dbReference type="PANTHER" id="PTHR11690:SF293">
    <property type="entry name" value="ACID-SENSING ION CHANNEL 1"/>
    <property type="match status" value="1"/>
</dbReference>
<keyword evidence="4 13" id="KW-0894">Sodium channel</keyword>
<keyword evidence="12 13" id="KW-0407">Ion channel</keyword>
<evidence type="ECO:0000256" key="9">
    <source>
        <dbReference type="ARBA" id="ARBA00023136"/>
    </source>
</evidence>
<evidence type="ECO:0000256" key="6">
    <source>
        <dbReference type="ARBA" id="ARBA00022989"/>
    </source>
</evidence>
<keyword evidence="7" id="KW-0915">Sodium</keyword>
<evidence type="ECO:0000256" key="7">
    <source>
        <dbReference type="ARBA" id="ARBA00023053"/>
    </source>
</evidence>
<dbReference type="Pfam" id="PF00858">
    <property type="entry name" value="ASC"/>
    <property type="match status" value="2"/>
</dbReference>
<evidence type="ECO:0000256" key="10">
    <source>
        <dbReference type="ARBA" id="ARBA00023180"/>
    </source>
</evidence>
<dbReference type="InterPro" id="IPR001873">
    <property type="entry name" value="ENaC"/>
</dbReference>
<keyword evidence="9 15" id="KW-0472">Membrane</keyword>
<evidence type="ECO:0000256" key="4">
    <source>
        <dbReference type="ARBA" id="ARBA00022461"/>
    </source>
</evidence>
<evidence type="ECO:0000256" key="1">
    <source>
        <dbReference type="ARBA" id="ARBA00004141"/>
    </source>
</evidence>
<evidence type="ECO:0000256" key="8">
    <source>
        <dbReference type="ARBA" id="ARBA00023065"/>
    </source>
</evidence>
<evidence type="ECO:0000256" key="11">
    <source>
        <dbReference type="ARBA" id="ARBA00023201"/>
    </source>
</evidence>
<dbReference type="PRINTS" id="PR01078">
    <property type="entry name" value="AMINACHANNEL"/>
</dbReference>
<feature type="transmembrane region" description="Helical" evidence="15">
    <location>
        <begin position="799"/>
        <end position="828"/>
    </location>
</feature>
<evidence type="ECO:0000256" key="12">
    <source>
        <dbReference type="ARBA" id="ARBA00023303"/>
    </source>
</evidence>
<dbReference type="GO" id="GO:0005886">
    <property type="term" value="C:plasma membrane"/>
    <property type="evidence" value="ECO:0007669"/>
    <property type="project" value="TreeGrafter"/>
</dbReference>
<keyword evidence="6 15" id="KW-1133">Transmembrane helix</keyword>
<reference evidence="17" key="1">
    <citation type="submission" date="2022-11" db="UniProtKB">
        <authorList>
            <consortium name="WormBaseParasite"/>
        </authorList>
    </citation>
    <scope>IDENTIFICATION</scope>
</reference>
<dbReference type="PANTHER" id="PTHR11690">
    <property type="entry name" value="AMILORIDE-SENSITIVE SODIUM CHANNEL-RELATED"/>
    <property type="match status" value="1"/>
</dbReference>
<comment type="similarity">
    <text evidence="2 13">Belongs to the amiloride-sensitive sodium channel (TC 1.A.6) family.</text>
</comment>
<dbReference type="WBParaSite" id="PSAMB.scaffold568size46963.g6926.t1">
    <property type="protein sequence ID" value="PSAMB.scaffold568size46963.g6926.t1"/>
    <property type="gene ID" value="PSAMB.scaffold568size46963.g6926"/>
</dbReference>
<sequence length="883" mass="100353">MPRRGKTMHQDSFDCDGNPPDALRPSLNRFADDTSMLGFRYLHVRYKTWFRILWALLLAFFLGLTVYQVFSRISYYFIKNPLTTVRTYDTPTFLQFPTVLVCNKLQVKASAIARMNPQLLKVMAKMRGDDYSLVNNSKLSAELERFDHIDLLDIFRNAQQSVDDFILGCQYGKSASCTDYVRPVQTPHGLCFAISPNLTVERPGPETTLSLLLNLETYDVIPGWVPEPGVIVSIYSHDAPMTVFYGEGTHLSPGKIMTIPVNDIRKLTRHQTACGTMKLHYFPKSEYSRAACYWDVTYAAIEEHCGCIPLRSPALRNRYNRTEPRMKTDTIIANDTKKDENICTLREEFDCVQVALEKPADPETDKRKFCPEDCDDVSYSTIIFGNPLDSASIASHLPSDWEEEKEKKLSAFQVAYDTLPNSLIPPVKDIKNLAKEVKIFINSAAEAFGVTEKVTNDVPCSMTDSYNSMERAIEDMNLEEGFWPDIATYVDSVIPAQLMTVAELLDYDLVHAESHEVEDKDVMQQIKKGLYELDAVETSLSTPETLSGLKNLQPDMQMKLIKTVRGIIYDLRKCIEEMKLNSEELEYRKEKCHNILENQYRILHNARSVASFLSSISIASDYEKIALELISIIRKAMYKDVPELIEWTDYSIHLKQFEAQYKDGASENQKLHDLLKSRKLIQIESIEQVSLLSSRLSGALAAREKFLATTKIAPIANDSALVLKEANNCFLHLKSQLEILKKSHFLKAEWMSRLQRQVVIAQSYSNGPQYDQVNLLYLKVYYAHLKQETIKQERSYNTFLLLAEIGGTIGLYVGASILTIIETVVFFFEKRTRAFVQRKEIEPGPDGCDTSMVSTSTFMMTVDDCDNLYLAVPTSAVNGNTSA</sequence>
<keyword evidence="3 13" id="KW-0813">Transport</keyword>
<evidence type="ECO:0000256" key="15">
    <source>
        <dbReference type="SAM" id="Phobius"/>
    </source>
</evidence>
<feature type="region of interest" description="Disordered" evidence="14">
    <location>
        <begin position="1"/>
        <end position="20"/>
    </location>
</feature>
<proteinExistence type="inferred from homology"/>
<keyword evidence="5 13" id="KW-0812">Transmembrane</keyword>
<evidence type="ECO:0000256" key="3">
    <source>
        <dbReference type="ARBA" id="ARBA00022448"/>
    </source>
</evidence>
<keyword evidence="10" id="KW-0325">Glycoprotein</keyword>
<evidence type="ECO:0000256" key="2">
    <source>
        <dbReference type="ARBA" id="ARBA00007193"/>
    </source>
</evidence>
<dbReference type="Proteomes" id="UP000887566">
    <property type="component" value="Unplaced"/>
</dbReference>
<evidence type="ECO:0000256" key="14">
    <source>
        <dbReference type="SAM" id="MobiDB-lite"/>
    </source>
</evidence>
<protein>
    <submittedName>
        <fullName evidence="17">Uncharacterized protein</fullName>
    </submittedName>
</protein>
<dbReference type="Gene3D" id="1.10.287.770">
    <property type="entry name" value="YojJ-like"/>
    <property type="match status" value="1"/>
</dbReference>
<keyword evidence="8 13" id="KW-0406">Ion transport</keyword>
<comment type="subcellular location">
    <subcellularLocation>
        <location evidence="1">Membrane</location>
        <topology evidence="1">Multi-pass membrane protein</topology>
    </subcellularLocation>
</comment>
<evidence type="ECO:0000256" key="13">
    <source>
        <dbReference type="RuleBase" id="RU000679"/>
    </source>
</evidence>
<evidence type="ECO:0000313" key="17">
    <source>
        <dbReference type="WBParaSite" id="PSAMB.scaffold568size46963.g6926.t1"/>
    </source>
</evidence>
<organism evidence="16 17">
    <name type="scientific">Plectus sambesii</name>
    <dbReference type="NCBI Taxonomy" id="2011161"/>
    <lineage>
        <taxon>Eukaryota</taxon>
        <taxon>Metazoa</taxon>
        <taxon>Ecdysozoa</taxon>
        <taxon>Nematoda</taxon>
        <taxon>Chromadorea</taxon>
        <taxon>Plectida</taxon>
        <taxon>Plectina</taxon>
        <taxon>Plectoidea</taxon>
        <taxon>Plectidae</taxon>
        <taxon>Plectus</taxon>
    </lineage>
</organism>
<name>A0A914X1Z0_9BILA</name>
<dbReference type="AlphaFoldDB" id="A0A914X1Z0"/>
<dbReference type="GO" id="GO:0015280">
    <property type="term" value="F:ligand-gated sodium channel activity"/>
    <property type="evidence" value="ECO:0007669"/>
    <property type="project" value="TreeGrafter"/>
</dbReference>